<proteinExistence type="predicted"/>
<organism evidence="2">
    <name type="scientific">Anopheles marajoara</name>
    <dbReference type="NCBI Taxonomy" id="58244"/>
    <lineage>
        <taxon>Eukaryota</taxon>
        <taxon>Metazoa</taxon>
        <taxon>Ecdysozoa</taxon>
        <taxon>Arthropoda</taxon>
        <taxon>Hexapoda</taxon>
        <taxon>Insecta</taxon>
        <taxon>Pterygota</taxon>
        <taxon>Neoptera</taxon>
        <taxon>Endopterygota</taxon>
        <taxon>Diptera</taxon>
        <taxon>Nematocera</taxon>
        <taxon>Culicoidea</taxon>
        <taxon>Culicidae</taxon>
        <taxon>Anophelinae</taxon>
        <taxon>Anopheles</taxon>
    </lineage>
</organism>
<name>A0A2M4C7A5_9DIPT</name>
<sequence length="121" mass="12589">MMARFIRTTAAVAAAASVPSSFTSMNALWTTFETLSGSFPSSKSGNSAESVNIRPMPSSVKSSLRSSENSILNLGRKTSTSCLCSWEVISARLRLGSFSSSAASPSRSLGSSTSIVTSLPL</sequence>
<reference evidence="2" key="1">
    <citation type="submission" date="2018-01" db="EMBL/GenBank/DDBJ databases">
        <title>An insight into the sialome of Amazonian anophelines.</title>
        <authorList>
            <person name="Ribeiro J.M."/>
            <person name="Scarpassa V."/>
            <person name="Calvo E."/>
        </authorList>
    </citation>
    <scope>NUCLEOTIDE SEQUENCE</scope>
    <source>
        <tissue evidence="2">Salivary glands</tissue>
    </source>
</reference>
<protein>
    <submittedName>
        <fullName evidence="2">Putative secreted protein</fullName>
    </submittedName>
</protein>
<feature type="region of interest" description="Disordered" evidence="1">
    <location>
        <begin position="98"/>
        <end position="121"/>
    </location>
</feature>
<dbReference type="AlphaFoldDB" id="A0A2M4C7A5"/>
<feature type="region of interest" description="Disordered" evidence="1">
    <location>
        <begin position="37"/>
        <end position="63"/>
    </location>
</feature>
<feature type="compositionally biased region" description="Low complexity" evidence="1">
    <location>
        <begin position="37"/>
        <end position="47"/>
    </location>
</feature>
<feature type="compositionally biased region" description="Low complexity" evidence="1">
    <location>
        <begin position="98"/>
        <end position="114"/>
    </location>
</feature>
<accession>A0A2M4C7A5</accession>
<evidence type="ECO:0000256" key="1">
    <source>
        <dbReference type="SAM" id="MobiDB-lite"/>
    </source>
</evidence>
<dbReference type="EMBL" id="GGFJ01012066">
    <property type="protein sequence ID" value="MBW61207.1"/>
    <property type="molecule type" value="Transcribed_RNA"/>
</dbReference>
<evidence type="ECO:0000313" key="2">
    <source>
        <dbReference type="EMBL" id="MBW61207.1"/>
    </source>
</evidence>